<accession>A0A6B3NNI8</accession>
<sequence length="97" mass="11323">MNDDYQPTLIPSAIEGVDIAVPMSKQAISELKRRFQQDTDTILQWTQWIQDTYDFEFDLAFLCVCMGSLRCYLEAGKSKEEWRKDHQLASSTFYSLD</sequence>
<reference evidence="1" key="1">
    <citation type="submission" date="2019-11" db="EMBL/GenBank/DDBJ databases">
        <title>Genomic insights into an expanded diversity of filamentous marine cyanobacteria reveals the extraordinary biosynthetic potential of Moorea and Okeania.</title>
        <authorList>
            <person name="Ferreira Leao T."/>
            <person name="Wang M."/>
            <person name="Moss N."/>
            <person name="Da Silva R."/>
            <person name="Sanders J."/>
            <person name="Nurk S."/>
            <person name="Gurevich A."/>
            <person name="Humphrey G."/>
            <person name="Reher R."/>
            <person name="Zhu Q."/>
            <person name="Belda-Ferre P."/>
            <person name="Glukhov E."/>
            <person name="Rex R."/>
            <person name="Dorrestein P.C."/>
            <person name="Knight R."/>
            <person name="Pevzner P."/>
            <person name="Gerwick W.H."/>
            <person name="Gerwick L."/>
        </authorList>
    </citation>
    <scope>NUCLEOTIDE SEQUENCE</scope>
    <source>
        <strain evidence="1">SIO1C4</strain>
    </source>
</reference>
<gene>
    <name evidence="1" type="ORF">F6J89_25010</name>
</gene>
<organism evidence="1">
    <name type="scientific">Symploca sp. SIO1C4</name>
    <dbReference type="NCBI Taxonomy" id="2607765"/>
    <lineage>
        <taxon>Bacteria</taxon>
        <taxon>Bacillati</taxon>
        <taxon>Cyanobacteriota</taxon>
        <taxon>Cyanophyceae</taxon>
        <taxon>Coleofasciculales</taxon>
        <taxon>Coleofasciculaceae</taxon>
        <taxon>Symploca</taxon>
    </lineage>
</organism>
<evidence type="ECO:0000313" key="1">
    <source>
        <dbReference type="EMBL" id="NER30788.1"/>
    </source>
</evidence>
<dbReference type="AlphaFoldDB" id="A0A6B3NNI8"/>
<protein>
    <submittedName>
        <fullName evidence="1">Uncharacterized protein</fullName>
    </submittedName>
</protein>
<comment type="caution">
    <text evidence="1">The sequence shown here is derived from an EMBL/GenBank/DDBJ whole genome shotgun (WGS) entry which is preliminary data.</text>
</comment>
<proteinExistence type="predicted"/>
<name>A0A6B3NNI8_9CYAN</name>
<dbReference type="EMBL" id="JAAHFQ010000643">
    <property type="protein sequence ID" value="NER30788.1"/>
    <property type="molecule type" value="Genomic_DNA"/>
</dbReference>